<dbReference type="Proteomes" id="UP001519293">
    <property type="component" value="Unassembled WGS sequence"/>
</dbReference>
<dbReference type="Pfam" id="PF13302">
    <property type="entry name" value="Acetyltransf_3"/>
    <property type="match status" value="1"/>
</dbReference>
<dbReference type="InterPro" id="IPR000182">
    <property type="entry name" value="GNAT_dom"/>
</dbReference>
<dbReference type="SUPFAM" id="SSF55729">
    <property type="entry name" value="Acyl-CoA N-acyltransferases (Nat)"/>
    <property type="match status" value="1"/>
</dbReference>
<organism evidence="2 3">
    <name type="scientific">Cytobacillus eiseniae</name>
    <dbReference type="NCBI Taxonomy" id="762947"/>
    <lineage>
        <taxon>Bacteria</taxon>
        <taxon>Bacillati</taxon>
        <taxon>Bacillota</taxon>
        <taxon>Bacilli</taxon>
        <taxon>Bacillales</taxon>
        <taxon>Bacillaceae</taxon>
        <taxon>Cytobacillus</taxon>
    </lineage>
</organism>
<dbReference type="InterPro" id="IPR016181">
    <property type="entry name" value="Acyl_CoA_acyltransferase"/>
</dbReference>
<dbReference type="PROSITE" id="PS51186">
    <property type="entry name" value="GNAT"/>
    <property type="match status" value="1"/>
</dbReference>
<feature type="domain" description="N-acetyltransferase" evidence="1">
    <location>
        <begin position="10"/>
        <end position="174"/>
    </location>
</feature>
<protein>
    <submittedName>
        <fullName evidence="2">RimJ/RimL family protein N-acetyltransferase</fullName>
    </submittedName>
</protein>
<sequence>MTNILIGRKVTIRPILDEDLKTIWDYVYGTKNPEWKKWDAPYFPLEFKEYGDFKKDFVKHPDNDDPVSRMAIEADGNIIGTIGYYWEHRESNWLEVGIVIYDPQYWNGGYGTDALSLWVQHLFASLPLVRVGLTTWSGNKRMMRAAEKIGMKLEARLRKCRLYNGEYYDSIRMGILREEWEEQIDK</sequence>
<reference evidence="2 3" key="1">
    <citation type="submission" date="2021-03" db="EMBL/GenBank/DDBJ databases">
        <title>Genomic Encyclopedia of Type Strains, Phase IV (KMG-IV): sequencing the most valuable type-strain genomes for metagenomic binning, comparative biology and taxonomic classification.</title>
        <authorList>
            <person name="Goeker M."/>
        </authorList>
    </citation>
    <scope>NUCLEOTIDE SEQUENCE [LARGE SCALE GENOMIC DNA]</scope>
    <source>
        <strain evidence="2 3">DSM 26675</strain>
    </source>
</reference>
<evidence type="ECO:0000313" key="3">
    <source>
        <dbReference type="Proteomes" id="UP001519293"/>
    </source>
</evidence>
<keyword evidence="3" id="KW-1185">Reference proteome</keyword>
<evidence type="ECO:0000259" key="1">
    <source>
        <dbReference type="PROSITE" id="PS51186"/>
    </source>
</evidence>
<dbReference type="Gene3D" id="3.40.630.30">
    <property type="match status" value="1"/>
</dbReference>
<gene>
    <name evidence="2" type="ORF">J2Z40_002979</name>
</gene>
<dbReference type="RefSeq" id="WP_066400370.1">
    <property type="nucleotide sequence ID" value="NZ_JAGIKZ010000020.1"/>
</dbReference>
<dbReference type="PANTHER" id="PTHR43415">
    <property type="entry name" value="SPERMIDINE N(1)-ACETYLTRANSFERASE"/>
    <property type="match status" value="1"/>
</dbReference>
<comment type="caution">
    <text evidence="2">The sequence shown here is derived from an EMBL/GenBank/DDBJ whole genome shotgun (WGS) entry which is preliminary data.</text>
</comment>
<proteinExistence type="predicted"/>
<evidence type="ECO:0000313" key="2">
    <source>
        <dbReference type="EMBL" id="MBP2242405.1"/>
    </source>
</evidence>
<name>A0ABS4RHM7_9BACI</name>
<dbReference type="EMBL" id="JAGIKZ010000020">
    <property type="protein sequence ID" value="MBP2242405.1"/>
    <property type="molecule type" value="Genomic_DNA"/>
</dbReference>
<dbReference type="PANTHER" id="PTHR43415:SF4">
    <property type="entry name" value="N-ACETYLTRANSFERASE DOMAIN-CONTAINING PROTEIN"/>
    <property type="match status" value="1"/>
</dbReference>
<accession>A0ABS4RHM7</accession>
<dbReference type="CDD" id="cd04301">
    <property type="entry name" value="NAT_SF"/>
    <property type="match status" value="1"/>
</dbReference>